<evidence type="ECO:0000313" key="3">
    <source>
        <dbReference type="EMBL" id="GKU73916.1"/>
    </source>
</evidence>
<name>A0AA37PP90_9MYCO</name>
<evidence type="ECO:0000313" key="4">
    <source>
        <dbReference type="Proteomes" id="UP000245060"/>
    </source>
</evidence>
<reference evidence="4" key="2">
    <citation type="submission" date="2018-04" db="EMBL/GenBank/DDBJ databases">
        <title>Draft genome sequence of Mycobacterium montefiorense isolated from Japanese black salamander.</title>
        <authorList>
            <person name="Fukano H."/>
            <person name="Yoshida M."/>
            <person name="Shimizu A."/>
            <person name="Iwao H."/>
            <person name="Kurata O."/>
            <person name="Katayama Y."/>
            <person name="Omatsu T."/>
            <person name="Mizutani T."/>
            <person name="Wada S."/>
            <person name="Hoshino Y."/>
        </authorList>
    </citation>
    <scope>NUCLEOTIDE SEQUENCE [LARGE SCALE GENOMIC DNA]</scope>
    <source>
        <strain evidence="4">BS</strain>
    </source>
</reference>
<dbReference type="AlphaFoldDB" id="A0AA37PP90"/>
<dbReference type="EMBL" id="BQYH01000027">
    <property type="protein sequence ID" value="GKU73916.1"/>
    <property type="molecule type" value="Genomic_DNA"/>
</dbReference>
<reference evidence="3" key="4">
    <citation type="submission" date="2022-04" db="EMBL/GenBank/DDBJ databases">
        <authorList>
            <person name="Komine T."/>
            <person name="Fukano H."/>
            <person name="Wada S."/>
        </authorList>
    </citation>
    <scope>NUCLEOTIDE SEQUENCE</scope>
    <source>
        <strain evidence="3">NJB18185</strain>
    </source>
</reference>
<keyword evidence="4" id="KW-1185">Reference proteome</keyword>
<dbReference type="PANTHER" id="PTHR37017">
    <property type="entry name" value="AB HYDROLASE-1 DOMAIN-CONTAINING PROTEIN-RELATED"/>
    <property type="match status" value="1"/>
</dbReference>
<dbReference type="GO" id="GO:0003824">
    <property type="term" value="F:catalytic activity"/>
    <property type="evidence" value="ECO:0007669"/>
    <property type="project" value="UniProtKB-ARBA"/>
</dbReference>
<accession>A0AA37PP90</accession>
<dbReference type="Proteomes" id="UP001139505">
    <property type="component" value="Unassembled WGS sequence"/>
</dbReference>
<dbReference type="Gene3D" id="3.40.50.1820">
    <property type="entry name" value="alpha/beta hydrolase"/>
    <property type="match status" value="1"/>
</dbReference>
<feature type="domain" description="AB hydrolase-1" evidence="1">
    <location>
        <begin position="14"/>
        <end position="226"/>
    </location>
</feature>
<dbReference type="RefSeq" id="WP_108926169.1">
    <property type="nucleotide sequence ID" value="NZ_BQYA01000007.1"/>
</dbReference>
<evidence type="ECO:0000313" key="2">
    <source>
        <dbReference type="EMBL" id="GBG40663.1"/>
    </source>
</evidence>
<organism evidence="3 5">
    <name type="scientific">Mycobacterium montefiorense</name>
    <dbReference type="NCBI Taxonomy" id="154654"/>
    <lineage>
        <taxon>Bacteria</taxon>
        <taxon>Bacillati</taxon>
        <taxon>Actinomycetota</taxon>
        <taxon>Actinomycetes</taxon>
        <taxon>Mycobacteriales</taxon>
        <taxon>Mycobacteriaceae</taxon>
        <taxon>Mycobacterium</taxon>
        <taxon>Mycobacterium simiae complex</taxon>
    </lineage>
</organism>
<protein>
    <recommendedName>
        <fullName evidence="1">AB hydrolase-1 domain-containing protein</fullName>
    </recommendedName>
</protein>
<dbReference type="EMBL" id="BFCH01000036">
    <property type="protein sequence ID" value="GBG40663.1"/>
    <property type="molecule type" value="Genomic_DNA"/>
</dbReference>
<dbReference type="InterPro" id="IPR029058">
    <property type="entry name" value="AB_hydrolase_fold"/>
</dbReference>
<gene>
    <name evidence="2" type="ORF">MmonteBS_50350</name>
    <name evidence="3" type="ORF">NJB18185_36870</name>
</gene>
<dbReference type="Proteomes" id="UP000245060">
    <property type="component" value="Unassembled WGS sequence"/>
</dbReference>
<proteinExistence type="predicted"/>
<comment type="caution">
    <text evidence="3">The sequence shown here is derived from an EMBL/GenBank/DDBJ whole genome shotgun (WGS) entry which is preliminary data.</text>
</comment>
<dbReference type="Pfam" id="PF12697">
    <property type="entry name" value="Abhydrolase_6"/>
    <property type="match status" value="1"/>
</dbReference>
<dbReference type="PANTHER" id="PTHR37017:SF11">
    <property type="entry name" value="ESTERASE_LIPASE_THIOESTERASE DOMAIN-CONTAINING PROTEIN"/>
    <property type="match status" value="1"/>
</dbReference>
<dbReference type="SUPFAM" id="SSF53474">
    <property type="entry name" value="alpha/beta-Hydrolases"/>
    <property type="match status" value="1"/>
</dbReference>
<evidence type="ECO:0000313" key="5">
    <source>
        <dbReference type="Proteomes" id="UP001139505"/>
    </source>
</evidence>
<reference evidence="2" key="1">
    <citation type="journal article" date="2018" name="Genome Announc.">
        <title>Draft Genome Sequence of Mycobacterium montefiorense Isolated from Japanese Black Salamander (Hynobius nigrescens).</title>
        <authorList>
            <person name="Fukano H."/>
            <person name="Yoshida M."/>
            <person name="Shimizu A."/>
            <person name="Iwao H."/>
            <person name="Katayama Y."/>
            <person name="Omatsu T."/>
            <person name="Mizutani T."/>
            <person name="Kurata O."/>
            <person name="Wada S."/>
            <person name="Hoshino Y."/>
        </authorList>
    </citation>
    <scope>NUCLEOTIDE SEQUENCE</scope>
    <source>
        <strain evidence="2">BS</strain>
    </source>
</reference>
<dbReference type="InterPro" id="IPR052897">
    <property type="entry name" value="Sec-Metab_Biosynth_Hydrolase"/>
</dbReference>
<evidence type="ECO:0000259" key="1">
    <source>
        <dbReference type="Pfam" id="PF12697"/>
    </source>
</evidence>
<sequence>MGIQSESVDSRPVLFFVHGAFFGAWSWDAVRQDLSARGWRSQTVDLPSVADRGSARLALFDDATLVRRRIKEIAGPVVVVAHSYGGVVVTQAAAGLPNVRHLIYVCGFQLDVGESLLGVTGKAPDWWNIEGDILTVHDPRAVFLHDVPQGVALQAVARLKPLTLSATTQKLTIAAWHRISSTYIAADEDKAIPLAGQGFLARRAAYVRHLPSGHLPLLSMPSALADLIVEAADATTKSEKSNLI</sequence>
<dbReference type="InterPro" id="IPR000073">
    <property type="entry name" value="AB_hydrolase_1"/>
</dbReference>
<reference evidence="3" key="3">
    <citation type="journal article" date="2022" name="Microbiol. Resour. Announc.">
        <title>Draft Genome Sequences of Eight Mycobacterium montefiorense Strains Isolated from Salamanders in Captivity.</title>
        <authorList>
            <person name="Komine T."/>
            <person name="Ihara H."/>
            <person name="Fukano H."/>
            <person name="Hoshino Y."/>
            <person name="Kurata O."/>
            <person name="Wada S."/>
        </authorList>
    </citation>
    <scope>NUCLEOTIDE SEQUENCE</scope>
    <source>
        <strain evidence="3">NJB18185</strain>
    </source>
</reference>